<feature type="compositionally biased region" description="Low complexity" evidence="1">
    <location>
        <begin position="45"/>
        <end position="62"/>
    </location>
</feature>
<sequence>MLAGGAAVLAGHLLTDQNVPHGESALAVAFSTDLDSGPAAMTPVDPAAAPGPDSPDDLLPSGQGSGPASVPAGETLQSASGGDIALRALREAKDVAQQRAEADRAEADRQDDDAEQDVNPPRPDDAPEDGGSAGGECERGRSGFGAVRASVASAGEELRCRFDISTVYGVAGRSNASDHPRGRALDFMADPSAGEPLANYAAKNLDRLGISYVIYRQRINFGNGWEQMEDRGGVTANHMDHVHVSFN</sequence>
<proteinExistence type="predicted"/>
<feature type="region of interest" description="Disordered" evidence="1">
    <location>
        <begin position="35"/>
        <end position="81"/>
    </location>
</feature>
<evidence type="ECO:0000256" key="1">
    <source>
        <dbReference type="SAM" id="MobiDB-lite"/>
    </source>
</evidence>
<dbReference type="Pfam" id="PF26571">
    <property type="entry name" value="VldE"/>
    <property type="match status" value="1"/>
</dbReference>
<reference evidence="3 4" key="1">
    <citation type="submission" date="2019-02" db="EMBL/GenBank/DDBJ databases">
        <title>Sequencing the genomes of 1000 actinobacteria strains.</title>
        <authorList>
            <person name="Klenk H.-P."/>
        </authorList>
    </citation>
    <scope>NUCLEOTIDE SEQUENCE [LARGE SCALE GENOMIC DNA]</scope>
    <source>
        <strain evidence="3 4">DSM 45779</strain>
    </source>
</reference>
<gene>
    <name evidence="3" type="ORF">EV383_2501</name>
</gene>
<dbReference type="Proteomes" id="UP000291591">
    <property type="component" value="Unassembled WGS sequence"/>
</dbReference>
<feature type="domain" description="ARB-07466-like C-terminal" evidence="2">
    <location>
        <begin position="146"/>
        <end position="239"/>
    </location>
</feature>
<accession>A0A4Q7UV27</accession>
<dbReference type="AlphaFoldDB" id="A0A4Q7UV27"/>
<keyword evidence="4" id="KW-1185">Reference proteome</keyword>
<protein>
    <recommendedName>
        <fullName evidence="2">ARB-07466-like C-terminal domain-containing protein</fullName>
    </recommendedName>
</protein>
<evidence type="ECO:0000313" key="3">
    <source>
        <dbReference type="EMBL" id="RZT85625.1"/>
    </source>
</evidence>
<evidence type="ECO:0000313" key="4">
    <source>
        <dbReference type="Proteomes" id="UP000291591"/>
    </source>
</evidence>
<organism evidence="3 4">
    <name type="scientific">Pseudonocardia sediminis</name>
    <dbReference type="NCBI Taxonomy" id="1397368"/>
    <lineage>
        <taxon>Bacteria</taxon>
        <taxon>Bacillati</taxon>
        <taxon>Actinomycetota</taxon>
        <taxon>Actinomycetes</taxon>
        <taxon>Pseudonocardiales</taxon>
        <taxon>Pseudonocardiaceae</taxon>
        <taxon>Pseudonocardia</taxon>
    </lineage>
</organism>
<name>A0A4Q7UV27_PSEST</name>
<feature type="region of interest" description="Disordered" evidence="1">
    <location>
        <begin position="93"/>
        <end position="141"/>
    </location>
</feature>
<comment type="caution">
    <text evidence="3">The sequence shown here is derived from an EMBL/GenBank/DDBJ whole genome shotgun (WGS) entry which is preliminary data.</text>
</comment>
<dbReference type="InterPro" id="IPR058593">
    <property type="entry name" value="ARB_07466-like_C"/>
</dbReference>
<evidence type="ECO:0000259" key="2">
    <source>
        <dbReference type="Pfam" id="PF26571"/>
    </source>
</evidence>
<feature type="compositionally biased region" description="Basic and acidic residues" evidence="1">
    <location>
        <begin position="93"/>
        <end position="108"/>
    </location>
</feature>
<dbReference type="EMBL" id="SHKL01000001">
    <property type="protein sequence ID" value="RZT85625.1"/>
    <property type="molecule type" value="Genomic_DNA"/>
</dbReference>